<dbReference type="InterPro" id="IPR001078">
    <property type="entry name" value="2-oxoacid_DH_actylTfrase"/>
</dbReference>
<dbReference type="PANTHER" id="PTHR43178:SF5">
    <property type="entry name" value="LIPOAMIDE ACYLTRANSFERASE COMPONENT OF BRANCHED-CHAIN ALPHA-KETO ACID DEHYDROGENASE COMPLEX, MITOCHONDRIAL"/>
    <property type="match status" value="1"/>
</dbReference>
<evidence type="ECO:0000256" key="7">
    <source>
        <dbReference type="RuleBase" id="RU003423"/>
    </source>
</evidence>
<dbReference type="PROSITE" id="PS50968">
    <property type="entry name" value="BIOTINYL_LIPOYL"/>
    <property type="match status" value="1"/>
</dbReference>
<dbReference type="Proteomes" id="UP000326953">
    <property type="component" value="Unassembled WGS sequence"/>
</dbReference>
<proteinExistence type="inferred from homology"/>
<dbReference type="Gene3D" id="4.10.320.10">
    <property type="entry name" value="E3-binding domain"/>
    <property type="match status" value="1"/>
</dbReference>
<dbReference type="PROSITE" id="PS51826">
    <property type="entry name" value="PSBD"/>
    <property type="match status" value="1"/>
</dbReference>
<evidence type="ECO:0000256" key="1">
    <source>
        <dbReference type="ARBA" id="ARBA00001938"/>
    </source>
</evidence>
<dbReference type="GO" id="GO:0016407">
    <property type="term" value="F:acetyltransferase activity"/>
    <property type="evidence" value="ECO:0007669"/>
    <property type="project" value="TreeGrafter"/>
</dbReference>
<evidence type="ECO:0000313" key="11">
    <source>
        <dbReference type="Proteomes" id="UP000326953"/>
    </source>
</evidence>
<dbReference type="AlphaFoldDB" id="A0A5E6RRQ0"/>
<dbReference type="GO" id="GO:0031405">
    <property type="term" value="F:lipoic acid binding"/>
    <property type="evidence" value="ECO:0007669"/>
    <property type="project" value="TreeGrafter"/>
</dbReference>
<evidence type="ECO:0000259" key="9">
    <source>
        <dbReference type="PROSITE" id="PS51826"/>
    </source>
</evidence>
<dbReference type="InterPro" id="IPR004167">
    <property type="entry name" value="PSBD"/>
</dbReference>
<dbReference type="CDD" id="cd06849">
    <property type="entry name" value="lipoyl_domain"/>
    <property type="match status" value="1"/>
</dbReference>
<dbReference type="EC" id="2.3.1.-" evidence="7"/>
<organism evidence="10 11">
    <name type="scientific">Pseudomonas fluorescens</name>
    <dbReference type="NCBI Taxonomy" id="294"/>
    <lineage>
        <taxon>Bacteria</taxon>
        <taxon>Pseudomonadati</taxon>
        <taxon>Pseudomonadota</taxon>
        <taxon>Gammaproteobacteria</taxon>
        <taxon>Pseudomonadales</taxon>
        <taxon>Pseudomonadaceae</taxon>
        <taxon>Pseudomonas</taxon>
    </lineage>
</organism>
<feature type="domain" description="Peripheral subunit-binding (PSBD)" evidence="9">
    <location>
        <begin position="137"/>
        <end position="174"/>
    </location>
</feature>
<dbReference type="Pfam" id="PF00364">
    <property type="entry name" value="Biotin_lipoyl"/>
    <property type="match status" value="1"/>
</dbReference>
<dbReference type="InterPro" id="IPR000089">
    <property type="entry name" value="Biotin_lipoyl"/>
</dbReference>
<dbReference type="PANTHER" id="PTHR43178">
    <property type="entry name" value="DIHYDROLIPOAMIDE ACETYLTRANSFERASE COMPONENT OF PYRUVATE DEHYDROGENASE COMPLEX"/>
    <property type="match status" value="1"/>
</dbReference>
<feature type="domain" description="Lipoyl-binding" evidence="8">
    <location>
        <begin position="3"/>
        <end position="78"/>
    </location>
</feature>
<dbReference type="InterPro" id="IPR036625">
    <property type="entry name" value="E3-bd_dom_sf"/>
</dbReference>
<reference evidence="10 11" key="1">
    <citation type="submission" date="2019-09" db="EMBL/GenBank/DDBJ databases">
        <authorList>
            <person name="Chandra G."/>
            <person name="Truman W A."/>
        </authorList>
    </citation>
    <scope>NUCLEOTIDE SEQUENCE [LARGE SCALE GENOMIC DNA]</scope>
    <source>
        <strain evidence="10">PS662</strain>
    </source>
</reference>
<evidence type="ECO:0000256" key="2">
    <source>
        <dbReference type="ARBA" id="ARBA00007317"/>
    </source>
</evidence>
<accession>A0A5E6RRQ0</accession>
<dbReference type="RefSeq" id="WP_150710642.1">
    <property type="nucleotide sequence ID" value="NZ_CABVHK010000005.1"/>
</dbReference>
<gene>
    <name evidence="10" type="primary">bkdB</name>
    <name evidence="10" type="ORF">PS662_01788</name>
</gene>
<evidence type="ECO:0000256" key="4">
    <source>
        <dbReference type="ARBA" id="ARBA00022679"/>
    </source>
</evidence>
<dbReference type="FunFam" id="3.30.559.10:FF:000007">
    <property type="entry name" value="Dihydrolipoamide acetyltransferase component of pyruvate dehydrogenase complex"/>
    <property type="match status" value="1"/>
</dbReference>
<dbReference type="Pfam" id="PF02817">
    <property type="entry name" value="E3_binding"/>
    <property type="match status" value="1"/>
</dbReference>
<dbReference type="Pfam" id="PF00198">
    <property type="entry name" value="2-oxoacid_dh"/>
    <property type="match status" value="1"/>
</dbReference>
<name>A0A5E6RRQ0_PSEFL</name>
<evidence type="ECO:0000256" key="3">
    <source>
        <dbReference type="ARBA" id="ARBA00011484"/>
    </source>
</evidence>
<dbReference type="SUPFAM" id="SSF47005">
    <property type="entry name" value="Peripheral subunit-binding domain of 2-oxo acid dehydrogenase complex"/>
    <property type="match status" value="1"/>
</dbReference>
<evidence type="ECO:0000256" key="6">
    <source>
        <dbReference type="ARBA" id="ARBA00023315"/>
    </source>
</evidence>
<evidence type="ECO:0000259" key="8">
    <source>
        <dbReference type="PROSITE" id="PS50968"/>
    </source>
</evidence>
<dbReference type="InterPro" id="IPR011053">
    <property type="entry name" value="Single_hybrid_motif"/>
</dbReference>
<dbReference type="InterPro" id="IPR050743">
    <property type="entry name" value="2-oxoacid_DH_E2_comp"/>
</dbReference>
<dbReference type="Gene3D" id="2.40.50.100">
    <property type="match status" value="1"/>
</dbReference>
<dbReference type="Gene3D" id="3.30.559.10">
    <property type="entry name" value="Chloramphenicol acetyltransferase-like domain"/>
    <property type="match status" value="1"/>
</dbReference>
<dbReference type="SUPFAM" id="SSF52777">
    <property type="entry name" value="CoA-dependent acyltransferases"/>
    <property type="match status" value="1"/>
</dbReference>
<protein>
    <recommendedName>
        <fullName evidence="7">Dihydrolipoamide acetyltransferase component of pyruvate dehydrogenase complex</fullName>
        <ecNumber evidence="7">2.3.1.-</ecNumber>
    </recommendedName>
</protein>
<dbReference type="EMBL" id="CABVHK010000005">
    <property type="protein sequence ID" value="VVM70770.1"/>
    <property type="molecule type" value="Genomic_DNA"/>
</dbReference>
<keyword evidence="5 7" id="KW-0450">Lipoyl</keyword>
<dbReference type="InterPro" id="IPR023213">
    <property type="entry name" value="CAT-like_dom_sf"/>
</dbReference>
<dbReference type="GO" id="GO:0005737">
    <property type="term" value="C:cytoplasm"/>
    <property type="evidence" value="ECO:0007669"/>
    <property type="project" value="TreeGrafter"/>
</dbReference>
<keyword evidence="4 7" id="KW-0808">Transferase</keyword>
<evidence type="ECO:0000313" key="10">
    <source>
        <dbReference type="EMBL" id="VVM70770.1"/>
    </source>
</evidence>
<dbReference type="OrthoDB" id="9805770at2"/>
<comment type="similarity">
    <text evidence="2 7">Belongs to the 2-oxoacid dehydrogenase family.</text>
</comment>
<comment type="cofactor">
    <cofactor evidence="1 7">
        <name>(R)-lipoate</name>
        <dbReference type="ChEBI" id="CHEBI:83088"/>
    </cofactor>
</comment>
<sequence>MGTHVIKMPDIGEGIAEVELSVWHVKVGDLVVEDQVLADVMTDKAMVDIPSPVHGKVISLGGVPGEVMAVGSILISIEVEGTGNVKESAQPVAVAVKEAAAPKAEAVAESKPAPAAAPRTAVCQGPMVAREADERPLASPAVRKHALDLGIQLRLVRGTGPAGRVLHEDLDTYLAQGQSNTSTATPAAYAQRNDEEQIPVIGMRRKIAQRMQDATQRAAHFSYVEEIDVTAVEELRAHLNEKYGATRGKLTLLPFLVRALVVALRDFPQINARYDDEAQVITRLGAVHVGIATQADIGLMVPVVRHAEARSLWDNAGEISRLANAARNGKASRDELSGSSITLTSLGALGGIVSTPVLNLPEVAIVGVNKIVERPMVVKGQIVIRKMMNLSSSFDHRVVDGMDAAQFIQAIRGLLEQPATLFVD</sequence>
<evidence type="ECO:0000256" key="5">
    <source>
        <dbReference type="ARBA" id="ARBA00022823"/>
    </source>
</evidence>
<comment type="subunit">
    <text evidence="3">Forms a 24-polypeptide structural core with octahedral symmetry.</text>
</comment>
<keyword evidence="6 7" id="KW-0012">Acyltransferase</keyword>
<dbReference type="SUPFAM" id="SSF51230">
    <property type="entry name" value="Single hybrid motif"/>
    <property type="match status" value="1"/>
</dbReference>